<dbReference type="Proteomes" id="UP000754563">
    <property type="component" value="Unassembled WGS sequence"/>
</dbReference>
<evidence type="ECO:0000259" key="5">
    <source>
        <dbReference type="Pfam" id="PF07687"/>
    </source>
</evidence>
<dbReference type="GO" id="GO:0046872">
    <property type="term" value="F:metal ion binding"/>
    <property type="evidence" value="ECO:0007669"/>
    <property type="project" value="UniProtKB-KW"/>
</dbReference>
<dbReference type="GO" id="GO:0016787">
    <property type="term" value="F:hydrolase activity"/>
    <property type="evidence" value="ECO:0007669"/>
    <property type="project" value="UniProtKB-KW"/>
</dbReference>
<proteinExistence type="predicted"/>
<dbReference type="SUPFAM" id="SSF55031">
    <property type="entry name" value="Bacterial exopeptidase dimerisation domain"/>
    <property type="match status" value="1"/>
</dbReference>
<protein>
    <submittedName>
        <fullName evidence="6">M20/M25/M40 family metallo-hydrolase</fullName>
    </submittedName>
</protein>
<feature type="domain" description="Peptidase M20 dimerisation" evidence="5">
    <location>
        <begin position="188"/>
        <end position="296"/>
    </location>
</feature>
<dbReference type="AlphaFoldDB" id="A0A955L7E1"/>
<dbReference type="PANTHER" id="PTHR43808:SF32">
    <property type="entry name" value="ARGE_DAPE-RELATED DEACYLASE"/>
    <property type="match status" value="1"/>
</dbReference>
<dbReference type="SUPFAM" id="SSF53187">
    <property type="entry name" value="Zn-dependent exopeptidases"/>
    <property type="match status" value="1"/>
</dbReference>
<evidence type="ECO:0000313" key="7">
    <source>
        <dbReference type="Proteomes" id="UP000754563"/>
    </source>
</evidence>
<evidence type="ECO:0000256" key="2">
    <source>
        <dbReference type="ARBA" id="ARBA00022723"/>
    </source>
</evidence>
<dbReference type="Gene3D" id="3.40.630.10">
    <property type="entry name" value="Zn peptidases"/>
    <property type="match status" value="2"/>
</dbReference>
<reference evidence="6" key="2">
    <citation type="journal article" date="2021" name="Microbiome">
        <title>Successional dynamics and alternative stable states in a saline activated sludge microbial community over 9 years.</title>
        <authorList>
            <person name="Wang Y."/>
            <person name="Ye J."/>
            <person name="Ju F."/>
            <person name="Liu L."/>
            <person name="Boyd J.A."/>
            <person name="Deng Y."/>
            <person name="Parks D.H."/>
            <person name="Jiang X."/>
            <person name="Yin X."/>
            <person name="Woodcroft B.J."/>
            <person name="Tyson G.W."/>
            <person name="Hugenholtz P."/>
            <person name="Polz M.F."/>
            <person name="Zhang T."/>
        </authorList>
    </citation>
    <scope>NUCLEOTIDE SEQUENCE</scope>
    <source>
        <strain evidence="6">HKST-UBA11</strain>
    </source>
</reference>
<dbReference type="InterPro" id="IPR001261">
    <property type="entry name" value="ArgE/DapE_CS"/>
</dbReference>
<comment type="cofactor">
    <cofactor evidence="1">
        <name>Zn(2+)</name>
        <dbReference type="ChEBI" id="CHEBI:29105"/>
    </cofactor>
</comment>
<comment type="caution">
    <text evidence="6">The sequence shown here is derived from an EMBL/GenBank/DDBJ whole genome shotgun (WGS) entry which is preliminary data.</text>
</comment>
<evidence type="ECO:0000256" key="3">
    <source>
        <dbReference type="ARBA" id="ARBA00022801"/>
    </source>
</evidence>
<gene>
    <name evidence="6" type="ORF">KC717_00530</name>
</gene>
<evidence type="ECO:0000256" key="4">
    <source>
        <dbReference type="ARBA" id="ARBA00022833"/>
    </source>
</evidence>
<evidence type="ECO:0000256" key="1">
    <source>
        <dbReference type="ARBA" id="ARBA00001947"/>
    </source>
</evidence>
<evidence type="ECO:0000313" key="6">
    <source>
        <dbReference type="EMBL" id="MCA9385113.1"/>
    </source>
</evidence>
<keyword evidence="2" id="KW-0479">Metal-binding</keyword>
<dbReference type="InterPro" id="IPR050072">
    <property type="entry name" value="Peptidase_M20A"/>
</dbReference>
<organism evidence="6 7">
    <name type="scientific">Candidatus Dojkabacteria bacterium</name>
    <dbReference type="NCBI Taxonomy" id="2099670"/>
    <lineage>
        <taxon>Bacteria</taxon>
        <taxon>Candidatus Dojkabacteria</taxon>
    </lineage>
</organism>
<dbReference type="EMBL" id="JAGQLH010000004">
    <property type="protein sequence ID" value="MCA9385113.1"/>
    <property type="molecule type" value="Genomic_DNA"/>
</dbReference>
<keyword evidence="4" id="KW-0862">Zinc</keyword>
<dbReference type="InterPro" id="IPR002933">
    <property type="entry name" value="Peptidase_M20"/>
</dbReference>
<dbReference type="Pfam" id="PF07687">
    <property type="entry name" value="M20_dimer"/>
    <property type="match status" value="1"/>
</dbReference>
<dbReference type="Pfam" id="PF01546">
    <property type="entry name" value="Peptidase_M20"/>
    <property type="match status" value="1"/>
</dbReference>
<dbReference type="PANTHER" id="PTHR43808">
    <property type="entry name" value="ACETYLORNITHINE DEACETYLASE"/>
    <property type="match status" value="1"/>
</dbReference>
<sequence>MNKSDFITKLQALPIEEEVVDLTKILCGFNTVNPPGNEELCTPTISKFLEGCGAEIAVYAKENGRDNVVGIIKGKKPGKRIAIVGHSDVVPTDGQEWEHDPFKVMTRDGKLFARGVIDNKGPFAATLVAVKNFITLTGGDFAGEIMIISAADEEQGSNFGIKYLFNELGLTCDGALIPDGGEFSEMVYGEMGILKIEISSKGKTFHSSMPEKGENAVVPLCDLIARLEKLDWEGVTGDKAFDHVVMNISMIAGGSKIDAVPDSAYSKIMWRYPLGVTKKVIMDYVKTEMDNVKNEYDYADFEIKEVQFSEPMLSSPSGILVTSAEKSASELGVPVPELKTIRGETVGKYMYQATGCEVLVNGPQDDSIALMHQPNEWVAIDSLVKFSEYYTVLLANCMVYSK</sequence>
<dbReference type="InterPro" id="IPR011650">
    <property type="entry name" value="Peptidase_M20_dimer"/>
</dbReference>
<reference evidence="6" key="1">
    <citation type="submission" date="2020-04" db="EMBL/GenBank/DDBJ databases">
        <authorList>
            <person name="Zhang T."/>
        </authorList>
    </citation>
    <scope>NUCLEOTIDE SEQUENCE</scope>
    <source>
        <strain evidence="6">HKST-UBA11</strain>
    </source>
</reference>
<dbReference type="InterPro" id="IPR036264">
    <property type="entry name" value="Bact_exopeptidase_dim_dom"/>
</dbReference>
<name>A0A955L7E1_9BACT</name>
<keyword evidence="3" id="KW-0378">Hydrolase</keyword>
<dbReference type="PROSITE" id="PS00758">
    <property type="entry name" value="ARGE_DAPE_CPG2_1"/>
    <property type="match status" value="1"/>
</dbReference>
<dbReference type="Gene3D" id="3.30.70.360">
    <property type="match status" value="1"/>
</dbReference>
<accession>A0A955L7E1</accession>